<dbReference type="SUPFAM" id="SSF74982">
    <property type="entry name" value="Small protein B (SmpB)"/>
    <property type="match status" value="1"/>
</dbReference>
<evidence type="ECO:0000256" key="3">
    <source>
        <dbReference type="HAMAP-Rule" id="MF_00023"/>
    </source>
</evidence>
<evidence type="ECO:0000256" key="1">
    <source>
        <dbReference type="ARBA" id="ARBA00022490"/>
    </source>
</evidence>
<keyword evidence="2 3" id="KW-0694">RNA-binding</keyword>
<dbReference type="Pfam" id="PF01668">
    <property type="entry name" value="SmpB"/>
    <property type="match status" value="1"/>
</dbReference>
<dbReference type="InterPro" id="IPR023620">
    <property type="entry name" value="SmpB"/>
</dbReference>
<organism evidence="5 6">
    <name type="scientific">Longimonas halophila</name>
    <dbReference type="NCBI Taxonomy" id="1469170"/>
    <lineage>
        <taxon>Bacteria</taxon>
        <taxon>Pseudomonadati</taxon>
        <taxon>Rhodothermota</taxon>
        <taxon>Rhodothermia</taxon>
        <taxon>Rhodothermales</taxon>
        <taxon>Salisaetaceae</taxon>
        <taxon>Longimonas</taxon>
    </lineage>
</organism>
<dbReference type="Gene3D" id="2.40.280.10">
    <property type="match status" value="1"/>
</dbReference>
<dbReference type="GO" id="GO:0070929">
    <property type="term" value="P:trans-translation"/>
    <property type="evidence" value="ECO:0007669"/>
    <property type="project" value="UniProtKB-UniRule"/>
</dbReference>
<evidence type="ECO:0000256" key="2">
    <source>
        <dbReference type="ARBA" id="ARBA00022884"/>
    </source>
</evidence>
<dbReference type="GO" id="GO:0005829">
    <property type="term" value="C:cytosol"/>
    <property type="evidence" value="ECO:0007669"/>
    <property type="project" value="TreeGrafter"/>
</dbReference>
<protein>
    <recommendedName>
        <fullName evidence="3">SsrA-binding protein</fullName>
    </recommendedName>
    <alternativeName>
        <fullName evidence="3">Small protein B</fullName>
    </alternativeName>
</protein>
<comment type="subcellular location">
    <subcellularLocation>
        <location evidence="3">Cytoplasm</location>
    </subcellularLocation>
    <text evidence="3">The tmRNA-SmpB complex associates with stalled 70S ribosomes.</text>
</comment>
<dbReference type="PANTHER" id="PTHR30308">
    <property type="entry name" value="TMRNA-BINDING COMPONENT OF TRANS-TRANSLATION TAGGING COMPLEX"/>
    <property type="match status" value="1"/>
</dbReference>
<dbReference type="NCBIfam" id="NF003843">
    <property type="entry name" value="PRK05422.1"/>
    <property type="match status" value="1"/>
</dbReference>
<dbReference type="OrthoDB" id="9805462at2"/>
<gene>
    <name evidence="3" type="primary">smpB</name>
    <name evidence="5" type="ORF">CRI93_07820</name>
</gene>
<dbReference type="AlphaFoldDB" id="A0A2H3NT96"/>
<dbReference type="GO" id="GO:0070930">
    <property type="term" value="P:trans-translation-dependent protein tagging"/>
    <property type="evidence" value="ECO:0007669"/>
    <property type="project" value="TreeGrafter"/>
</dbReference>
<dbReference type="Proteomes" id="UP000221024">
    <property type="component" value="Unassembled WGS sequence"/>
</dbReference>
<dbReference type="EMBL" id="PDEP01000006">
    <property type="protein sequence ID" value="PEN07037.1"/>
    <property type="molecule type" value="Genomic_DNA"/>
</dbReference>
<proteinExistence type="inferred from homology"/>
<dbReference type="InterPro" id="IPR000037">
    <property type="entry name" value="SsrA-bd_prot"/>
</dbReference>
<evidence type="ECO:0000313" key="6">
    <source>
        <dbReference type="Proteomes" id="UP000221024"/>
    </source>
</evidence>
<reference evidence="5 6" key="1">
    <citation type="submission" date="2017-10" db="EMBL/GenBank/DDBJ databases">
        <title>Draft genome of Longimonas halophila.</title>
        <authorList>
            <person name="Goh K.M."/>
            <person name="Shamsir M.S."/>
            <person name="Lim S.W."/>
        </authorList>
    </citation>
    <scope>NUCLEOTIDE SEQUENCE [LARGE SCALE GENOMIC DNA]</scope>
    <source>
        <strain evidence="5 6">KCTC 42399</strain>
    </source>
</reference>
<dbReference type="GO" id="GO:0003723">
    <property type="term" value="F:RNA binding"/>
    <property type="evidence" value="ECO:0007669"/>
    <property type="project" value="UniProtKB-UniRule"/>
</dbReference>
<dbReference type="PANTHER" id="PTHR30308:SF2">
    <property type="entry name" value="SSRA-BINDING PROTEIN"/>
    <property type="match status" value="1"/>
</dbReference>
<dbReference type="InterPro" id="IPR020081">
    <property type="entry name" value="SsrA-bd_prot_CS"/>
</dbReference>
<evidence type="ECO:0000313" key="5">
    <source>
        <dbReference type="EMBL" id="PEN07037.1"/>
    </source>
</evidence>
<dbReference type="CDD" id="cd09294">
    <property type="entry name" value="SmpB"/>
    <property type="match status" value="1"/>
</dbReference>
<feature type="region of interest" description="Disordered" evidence="4">
    <location>
        <begin position="132"/>
        <end position="154"/>
    </location>
</feature>
<keyword evidence="1 3" id="KW-0963">Cytoplasm</keyword>
<keyword evidence="6" id="KW-1185">Reference proteome</keyword>
<name>A0A2H3NT96_9BACT</name>
<feature type="compositionally biased region" description="Basic and acidic residues" evidence="4">
    <location>
        <begin position="132"/>
        <end position="141"/>
    </location>
</feature>
<dbReference type="PROSITE" id="PS01317">
    <property type="entry name" value="SSRP"/>
    <property type="match status" value="1"/>
</dbReference>
<dbReference type="NCBIfam" id="TIGR00086">
    <property type="entry name" value="smpB"/>
    <property type="match status" value="1"/>
</dbReference>
<dbReference type="HAMAP" id="MF_00023">
    <property type="entry name" value="SmpB"/>
    <property type="match status" value="1"/>
</dbReference>
<evidence type="ECO:0000256" key="4">
    <source>
        <dbReference type="SAM" id="MobiDB-lite"/>
    </source>
</evidence>
<comment type="function">
    <text evidence="3">Required for rescue of stalled ribosomes mediated by trans-translation. Binds to transfer-messenger RNA (tmRNA), required for stable association of tmRNA with ribosomes. tmRNA and SmpB together mimic tRNA shape, replacing the anticodon stem-loop with SmpB. tmRNA is encoded by the ssrA gene; the 2 termini fold to resemble tRNA(Ala) and it encodes a 'tag peptide', a short internal open reading frame. During trans-translation Ala-aminoacylated tmRNA acts like a tRNA, entering the A-site of stalled ribosomes, displacing the stalled mRNA. The ribosome then switches to translate the ORF on the tmRNA; the nascent peptide is terminated with the 'tag peptide' encoded by the tmRNA and targeted for degradation. The ribosome is freed to recommence translation, which seems to be the essential function of trans-translation.</text>
</comment>
<accession>A0A2H3NT96</accession>
<dbReference type="RefSeq" id="WP_098062066.1">
    <property type="nucleotide sequence ID" value="NZ_PDEP01000006.1"/>
</dbReference>
<sequence length="154" mass="17912">MSSGVRTLDRNKKARHEYFIEDTLEAGVALTGSEVKSAKDGKASLDGTYCSLDNRGEMMMHNAYIKPYKQASHFNHEPRRSRKLLMHQHELERWAEAAAQKGYTIVPLELYVRDGWIKVKIGLAKGKDVRDKRQTVKERESKRKLRDIKHEFNR</sequence>
<comment type="similarity">
    <text evidence="3">Belongs to the SmpB family.</text>
</comment>
<comment type="caution">
    <text evidence="5">The sequence shown here is derived from an EMBL/GenBank/DDBJ whole genome shotgun (WGS) entry which is preliminary data.</text>
</comment>